<evidence type="ECO:0000313" key="1">
    <source>
        <dbReference type="EMBL" id="SFH81678.1"/>
    </source>
</evidence>
<dbReference type="Proteomes" id="UP000199287">
    <property type="component" value="Unassembled WGS sequence"/>
</dbReference>
<dbReference type="EMBL" id="FOQA01000003">
    <property type="protein sequence ID" value="SFH81678.1"/>
    <property type="molecule type" value="Genomic_DNA"/>
</dbReference>
<protein>
    <submittedName>
        <fullName evidence="1">HTH domain-containing protein</fullName>
    </submittedName>
</protein>
<sequence>MKIGIIGPLDSGQKIAEIMERYFEKLTPKIYDVSRIEEAHLRVQDAEKECQGLIFTGLGVYSKIINKLDPALPYTYIPFLASSIMKALWDLRKKYPECTSFSIDIVRASEVKDALEELDLQDMEMYLMEYNHLYPEQKYVDFHVEHQERKKVDVSIIGLGWVYEQVTQQGYPAIRLYSTKSAIKNTIHELLHKIKEAEVKESTIAVQILRISSQQDMSQYKILEISSMVQNSLVGYLKEIQGSIFSLQWDEYIIFSNRGAVEDTQNLFKLKNTLDYVEKKNIITYVGTGLGPTAYESEINARKALELALKEKESCIFKIDEAKVEGPLLLERELHYDFIIDHAEIEKMAELTELNPLYIKKIEALKKKHSQDTFTSEELAKHLNVSMRTASRIMKKIIDNECGEVVGIESTNIVGRPKQIVRIDFGLN</sequence>
<dbReference type="InterPro" id="IPR036388">
    <property type="entry name" value="WH-like_DNA-bd_sf"/>
</dbReference>
<dbReference type="Gene3D" id="3.30.70.270">
    <property type="match status" value="1"/>
</dbReference>
<evidence type="ECO:0000313" key="2">
    <source>
        <dbReference type="Proteomes" id="UP000199287"/>
    </source>
</evidence>
<reference evidence="2" key="1">
    <citation type="submission" date="2016-10" db="EMBL/GenBank/DDBJ databases">
        <authorList>
            <person name="Varghese N."/>
            <person name="Submissions S."/>
        </authorList>
    </citation>
    <scope>NUCLEOTIDE SEQUENCE [LARGE SCALE GENOMIC DNA]</scope>
    <source>
        <strain evidence="2">Z-7934</strain>
    </source>
</reference>
<dbReference type="AlphaFoldDB" id="A0A1I3D504"/>
<gene>
    <name evidence="1" type="ORF">SAMN05192551_103149</name>
</gene>
<organism evidence="1 2">
    <name type="scientific">Tindallia magadiensis</name>
    <dbReference type="NCBI Taxonomy" id="69895"/>
    <lineage>
        <taxon>Bacteria</taxon>
        <taxon>Bacillati</taxon>
        <taxon>Bacillota</taxon>
        <taxon>Clostridia</taxon>
        <taxon>Peptostreptococcales</taxon>
        <taxon>Tindalliaceae</taxon>
        <taxon>Tindallia</taxon>
    </lineage>
</organism>
<keyword evidence="2" id="KW-1185">Reference proteome</keyword>
<name>A0A1I3D504_9FIRM</name>
<dbReference type="Gene3D" id="1.10.10.10">
    <property type="entry name" value="Winged helix-like DNA-binding domain superfamily/Winged helix DNA-binding domain"/>
    <property type="match status" value="1"/>
</dbReference>
<proteinExistence type="predicted"/>
<dbReference type="InterPro" id="IPR043128">
    <property type="entry name" value="Rev_trsase/Diguanyl_cyclase"/>
</dbReference>
<accession>A0A1I3D504</accession>
<dbReference type="STRING" id="69895.SAMN05192551_103149"/>